<dbReference type="AlphaFoldDB" id="A0A413VS19"/>
<sequence length="321" mass="37649">MYMQISVIIPAYNAAKYLNRCIESVANQDLPYDCYEAIVINDGSTDESIEILNTLCEKYSFLKYVDVENAGVSCARNKGILEACGEYLLFLDADDCFYPNVFERIYKEMSDGKLDMMLLNYKHISLDGSFLEQPYHMELNDSNIISGREFLLRDFYPAMVPLYVYKRTFLIANQLKMIPIRHEDEEFVPRAIFYANRIKYLPLCFYSYFQNSGSFMNQYCESNALYMVAAMVSLNNFKITVSNDPKIVAYFDDHIAVIIMRLFKNSIRCGEGGQADMIKKIKEGGLLPLKPRKTSFYYWMFNMSPFFFERYYRFIKQRPKK</sequence>
<dbReference type="EMBL" id="QSGO01000004">
    <property type="protein sequence ID" value="RHB36322.1"/>
    <property type="molecule type" value="Genomic_DNA"/>
</dbReference>
<keyword evidence="2" id="KW-0808">Transferase</keyword>
<name>A0A413VS19_9BACE</name>
<proteinExistence type="predicted"/>
<accession>A0A413VS19</accession>
<dbReference type="GO" id="GO:0016758">
    <property type="term" value="F:hexosyltransferase activity"/>
    <property type="evidence" value="ECO:0007669"/>
    <property type="project" value="UniProtKB-ARBA"/>
</dbReference>
<reference evidence="2 3" key="1">
    <citation type="submission" date="2018-08" db="EMBL/GenBank/DDBJ databases">
        <title>A genome reference for cultivated species of the human gut microbiota.</title>
        <authorList>
            <person name="Zou Y."/>
            <person name="Xue W."/>
            <person name="Luo G."/>
        </authorList>
    </citation>
    <scope>NUCLEOTIDE SEQUENCE [LARGE SCALE GENOMIC DNA]</scope>
    <source>
        <strain evidence="2 3">AM40-30BH</strain>
    </source>
</reference>
<dbReference type="InterPro" id="IPR029044">
    <property type="entry name" value="Nucleotide-diphossugar_trans"/>
</dbReference>
<dbReference type="CDD" id="cd00761">
    <property type="entry name" value="Glyco_tranf_GTA_type"/>
    <property type="match status" value="1"/>
</dbReference>
<evidence type="ECO:0000259" key="1">
    <source>
        <dbReference type="Pfam" id="PF00535"/>
    </source>
</evidence>
<dbReference type="Gene3D" id="3.90.550.10">
    <property type="entry name" value="Spore Coat Polysaccharide Biosynthesis Protein SpsA, Chain A"/>
    <property type="match status" value="1"/>
</dbReference>
<comment type="caution">
    <text evidence="2">The sequence shown here is derived from an EMBL/GenBank/DDBJ whole genome shotgun (WGS) entry which is preliminary data.</text>
</comment>
<gene>
    <name evidence="2" type="ORF">DW888_06670</name>
</gene>
<protein>
    <submittedName>
        <fullName evidence="2">Glycosyltransferase</fullName>
    </submittedName>
</protein>
<dbReference type="Pfam" id="PF00535">
    <property type="entry name" value="Glycos_transf_2"/>
    <property type="match status" value="1"/>
</dbReference>
<dbReference type="PANTHER" id="PTHR22916:SF3">
    <property type="entry name" value="UDP-GLCNAC:BETAGAL BETA-1,3-N-ACETYLGLUCOSAMINYLTRANSFERASE-LIKE PROTEIN 1"/>
    <property type="match status" value="1"/>
</dbReference>
<dbReference type="Proteomes" id="UP000284379">
    <property type="component" value="Unassembled WGS sequence"/>
</dbReference>
<organism evidence="2 3">
    <name type="scientific">Bacteroides nordii</name>
    <dbReference type="NCBI Taxonomy" id="291645"/>
    <lineage>
        <taxon>Bacteria</taxon>
        <taxon>Pseudomonadati</taxon>
        <taxon>Bacteroidota</taxon>
        <taxon>Bacteroidia</taxon>
        <taxon>Bacteroidales</taxon>
        <taxon>Bacteroidaceae</taxon>
        <taxon>Bacteroides</taxon>
    </lineage>
</organism>
<evidence type="ECO:0000313" key="3">
    <source>
        <dbReference type="Proteomes" id="UP000284379"/>
    </source>
</evidence>
<dbReference type="SUPFAM" id="SSF53448">
    <property type="entry name" value="Nucleotide-diphospho-sugar transferases"/>
    <property type="match status" value="1"/>
</dbReference>
<feature type="domain" description="Glycosyltransferase 2-like" evidence="1">
    <location>
        <begin position="6"/>
        <end position="141"/>
    </location>
</feature>
<dbReference type="PANTHER" id="PTHR22916">
    <property type="entry name" value="GLYCOSYLTRANSFERASE"/>
    <property type="match status" value="1"/>
</dbReference>
<evidence type="ECO:0000313" key="2">
    <source>
        <dbReference type="EMBL" id="RHB36322.1"/>
    </source>
</evidence>
<dbReference type="InterPro" id="IPR001173">
    <property type="entry name" value="Glyco_trans_2-like"/>
</dbReference>